<accession>A0AAP4EZU8</accession>
<name>A0AAP4EZU8_9FIRM</name>
<dbReference type="Proteomes" id="UP001300383">
    <property type="component" value="Unassembled WGS sequence"/>
</dbReference>
<dbReference type="AlphaFoldDB" id="A0AAP4EZU8"/>
<protein>
    <recommendedName>
        <fullName evidence="3">Sigma-70 family RNA polymerase sigma factor</fullName>
    </recommendedName>
</protein>
<sequence length="252" mass="29972">MKECTNDYFEEDIPEDDLTDALERENSAILEIELEMENEPEVSRIPETSTRKKLKRELEREALSRLEDAARTEEDFQNVVTWWNRLDANRERKERYHEIGRSDVPLEWGMSPDEIVIPAPIRHIFWKQIMKGDFLDAIYDCPFEMHELVTDEDISRAIFELKDVQKELLYLLAIKGYSCQLIAAFRVQTDRNIRKIRDTMLKKLRKSFMQALQNRVDNQISLTKAEQIFYDTYRSLITDKKNKTTKEITNTI</sequence>
<comment type="caution">
    <text evidence="1">The sequence shown here is derived from an EMBL/GenBank/DDBJ whole genome shotgun (WGS) entry which is preliminary data.</text>
</comment>
<evidence type="ECO:0008006" key="3">
    <source>
        <dbReference type="Google" id="ProtNLM"/>
    </source>
</evidence>
<reference evidence="1 2" key="1">
    <citation type="submission" date="2023-05" db="EMBL/GenBank/DDBJ databases">
        <title>[ruminococcus] sp. nov., isolated from a pig farm feces dump.</title>
        <authorList>
            <person name="Chang Y.-H."/>
        </authorList>
    </citation>
    <scope>NUCLEOTIDE SEQUENCE [LARGE SCALE GENOMIC DNA]</scope>
    <source>
        <strain evidence="1 2">YH-rum2234</strain>
    </source>
</reference>
<keyword evidence="2" id="KW-1185">Reference proteome</keyword>
<proteinExistence type="predicted"/>
<gene>
    <name evidence="1" type="ORF">QJ036_13810</name>
</gene>
<organism evidence="1 2">
    <name type="scientific">Fusibacillus kribbianus</name>
    <dbReference type="NCBI Taxonomy" id="3044208"/>
    <lineage>
        <taxon>Bacteria</taxon>
        <taxon>Bacillati</taxon>
        <taxon>Bacillota</taxon>
        <taxon>Clostridia</taxon>
        <taxon>Lachnospirales</taxon>
        <taxon>Lachnospiraceae</taxon>
        <taxon>Fusibacillus</taxon>
    </lineage>
</organism>
<evidence type="ECO:0000313" key="1">
    <source>
        <dbReference type="EMBL" id="MDI9243521.1"/>
    </source>
</evidence>
<dbReference type="RefSeq" id="WP_283231929.1">
    <property type="nucleotide sequence ID" value="NZ_JASGBQ010000038.1"/>
</dbReference>
<evidence type="ECO:0000313" key="2">
    <source>
        <dbReference type="Proteomes" id="UP001300383"/>
    </source>
</evidence>
<dbReference type="EMBL" id="JASGBQ010000038">
    <property type="protein sequence ID" value="MDI9243521.1"/>
    <property type="molecule type" value="Genomic_DNA"/>
</dbReference>